<evidence type="ECO:0000259" key="2">
    <source>
        <dbReference type="Pfam" id="PF07179"/>
    </source>
</evidence>
<dbReference type="AlphaFoldDB" id="A0A4P6Q2D6"/>
<dbReference type="Pfam" id="PF07179">
    <property type="entry name" value="SseB"/>
    <property type="match status" value="1"/>
</dbReference>
<accession>A0A4P6Q2D6</accession>
<dbReference type="KEGG" id="strr:EKD16_15145"/>
<feature type="domain" description="SseB protein N-terminal" evidence="2">
    <location>
        <begin position="31"/>
        <end position="143"/>
    </location>
</feature>
<feature type="compositionally biased region" description="Polar residues" evidence="1">
    <location>
        <begin position="1"/>
        <end position="18"/>
    </location>
</feature>
<evidence type="ECO:0000313" key="4">
    <source>
        <dbReference type="Proteomes" id="UP000292235"/>
    </source>
</evidence>
<evidence type="ECO:0000256" key="1">
    <source>
        <dbReference type="SAM" id="MobiDB-lite"/>
    </source>
</evidence>
<keyword evidence="4" id="KW-1185">Reference proteome</keyword>
<dbReference type="RefSeq" id="WP_131098916.1">
    <property type="nucleotide sequence ID" value="NZ_CP036455.1"/>
</dbReference>
<gene>
    <name evidence="3" type="ORF">EKD16_15145</name>
</gene>
<dbReference type="OrthoDB" id="3436175at2"/>
<feature type="region of interest" description="Disordered" evidence="1">
    <location>
        <begin position="1"/>
        <end position="50"/>
    </location>
</feature>
<evidence type="ECO:0000313" key="3">
    <source>
        <dbReference type="EMBL" id="QBI54806.1"/>
    </source>
</evidence>
<name>A0A4P6Q2D6_9ACTN</name>
<reference evidence="3 4" key="1">
    <citation type="submission" date="2019-02" db="EMBL/GenBank/DDBJ databases">
        <authorList>
            <person name="Khodamoradi S."/>
            <person name="Hahnke R.L."/>
            <person name="Kaempfer P."/>
            <person name="Schumann P."/>
            <person name="Rohde M."/>
            <person name="Steinert M."/>
            <person name="Luzhetskyy A."/>
            <person name="Wink J."/>
            <person name="Ruckert C."/>
        </authorList>
    </citation>
    <scope>NUCLEOTIDE SEQUENCE [LARGE SCALE GENOMIC DNA]</scope>
    <source>
        <strain evidence="3 4">M2</strain>
    </source>
</reference>
<dbReference type="EMBL" id="CP036455">
    <property type="protein sequence ID" value="QBI54806.1"/>
    <property type="molecule type" value="Genomic_DNA"/>
</dbReference>
<proteinExistence type="predicted"/>
<dbReference type="InterPro" id="IPR009839">
    <property type="entry name" value="SseB_N"/>
</dbReference>
<sequence>MSNSDATPQNSEPESGAQSADFPVNEVEQALQEALDQSGEQSSPDPGPVSAFITALREGQVWVPLPQGSGTQDDGSVALPTLELEGSPFIPAFTSEQQLGLRSAELPYTVLATRELAEAMPDGVGLALNPGNSASVPIYPDTVSVLSQ</sequence>
<dbReference type="Proteomes" id="UP000292235">
    <property type="component" value="Chromosome"/>
</dbReference>
<protein>
    <recommendedName>
        <fullName evidence="2">SseB protein N-terminal domain-containing protein</fullName>
    </recommendedName>
</protein>
<organism evidence="3 4">
    <name type="scientific">Streptomonospora litoralis</name>
    <dbReference type="NCBI Taxonomy" id="2498135"/>
    <lineage>
        <taxon>Bacteria</taxon>
        <taxon>Bacillati</taxon>
        <taxon>Actinomycetota</taxon>
        <taxon>Actinomycetes</taxon>
        <taxon>Streptosporangiales</taxon>
        <taxon>Nocardiopsidaceae</taxon>
        <taxon>Streptomonospora</taxon>
    </lineage>
</organism>